<evidence type="ECO:0000313" key="4">
    <source>
        <dbReference type="Proteomes" id="UP000027920"/>
    </source>
</evidence>
<dbReference type="SUPFAM" id="SSF49482">
    <property type="entry name" value="Aromatic compound dioxygenase"/>
    <property type="match status" value="1"/>
</dbReference>
<evidence type="ECO:0000313" key="3">
    <source>
        <dbReference type="EMBL" id="KEF63709.1"/>
    </source>
</evidence>
<dbReference type="GeneID" id="25276633"/>
<name>A0A072PUE4_9EURO</name>
<gene>
    <name evidence="3" type="ORF">A1O9_01687</name>
</gene>
<sequence>MLTFSVLFICVFLANWVVLAHPGHNVAEEAAERKQFFKRSPKTIRSCASTLKARGHESASTARRQALVNHLRVKRGLEGTPLIHRRDFTSYNFSHVSDNSDISLNSDETVLFSDNSSCTLQSETTEGPYYVKGELIRENLVDGEEGVPLFLDIQILDTATCEPVPALYTEIWSCNSTGVYSGVVANGNGNSNDTTNLNNTALRGIQQTDLNGVVQFNTIFPGHYTGRATHIHVLAHSLNSTTVRLNRTLLDANASSSVHVSHVGQLFFDQSLISKVETESPYSTNSQDVTLNADDGILAGEADATDPFVEYVLLGDNVSSGIVAWISIGIDTTQDRQVSNAAAYYEDGGVANGEGGMGLGSGGAPPDMNATLS</sequence>
<dbReference type="GO" id="GO:0008199">
    <property type="term" value="F:ferric iron binding"/>
    <property type="evidence" value="ECO:0007669"/>
    <property type="project" value="InterPro"/>
</dbReference>
<dbReference type="PANTHER" id="PTHR34315:SF1">
    <property type="entry name" value="INTRADIOL RING-CLEAVAGE DIOXYGENASES DOMAIN-CONTAINING PROTEIN-RELATED"/>
    <property type="match status" value="1"/>
</dbReference>
<dbReference type="Gene3D" id="2.60.130.10">
    <property type="entry name" value="Aromatic compound dioxygenase"/>
    <property type="match status" value="1"/>
</dbReference>
<organism evidence="3 4">
    <name type="scientific">Exophiala aquamarina CBS 119918</name>
    <dbReference type="NCBI Taxonomy" id="1182545"/>
    <lineage>
        <taxon>Eukaryota</taxon>
        <taxon>Fungi</taxon>
        <taxon>Dikarya</taxon>
        <taxon>Ascomycota</taxon>
        <taxon>Pezizomycotina</taxon>
        <taxon>Eurotiomycetes</taxon>
        <taxon>Chaetothyriomycetidae</taxon>
        <taxon>Chaetothyriales</taxon>
        <taxon>Herpotrichiellaceae</taxon>
        <taxon>Exophiala</taxon>
    </lineage>
</organism>
<dbReference type="Proteomes" id="UP000027920">
    <property type="component" value="Unassembled WGS sequence"/>
</dbReference>
<reference evidence="3 4" key="1">
    <citation type="submission" date="2013-03" db="EMBL/GenBank/DDBJ databases">
        <title>The Genome Sequence of Exophiala aquamarina CBS 119918.</title>
        <authorList>
            <consortium name="The Broad Institute Genomics Platform"/>
            <person name="Cuomo C."/>
            <person name="de Hoog S."/>
            <person name="Gorbushina A."/>
            <person name="Walker B."/>
            <person name="Young S.K."/>
            <person name="Zeng Q."/>
            <person name="Gargeya S."/>
            <person name="Fitzgerald M."/>
            <person name="Haas B."/>
            <person name="Abouelleil A."/>
            <person name="Allen A.W."/>
            <person name="Alvarado L."/>
            <person name="Arachchi H.M."/>
            <person name="Berlin A.M."/>
            <person name="Chapman S.B."/>
            <person name="Gainer-Dewar J."/>
            <person name="Goldberg J."/>
            <person name="Griggs A."/>
            <person name="Gujja S."/>
            <person name="Hansen M."/>
            <person name="Howarth C."/>
            <person name="Imamovic A."/>
            <person name="Ireland A."/>
            <person name="Larimer J."/>
            <person name="McCowan C."/>
            <person name="Murphy C."/>
            <person name="Pearson M."/>
            <person name="Poon T.W."/>
            <person name="Priest M."/>
            <person name="Roberts A."/>
            <person name="Saif S."/>
            <person name="Shea T."/>
            <person name="Sisk P."/>
            <person name="Sykes S."/>
            <person name="Wortman J."/>
            <person name="Nusbaum C."/>
            <person name="Birren B."/>
        </authorList>
    </citation>
    <scope>NUCLEOTIDE SEQUENCE [LARGE SCALE GENOMIC DNA]</scope>
    <source>
        <strain evidence="3 4">CBS 119918</strain>
    </source>
</reference>
<dbReference type="OrthoDB" id="121380at2759"/>
<feature type="signal peptide" evidence="1">
    <location>
        <begin position="1"/>
        <end position="20"/>
    </location>
</feature>
<dbReference type="Pfam" id="PF00775">
    <property type="entry name" value="Dioxygenase_C"/>
    <property type="match status" value="1"/>
</dbReference>
<dbReference type="EMBL" id="AMGV01000001">
    <property type="protein sequence ID" value="KEF63709.1"/>
    <property type="molecule type" value="Genomic_DNA"/>
</dbReference>
<keyword evidence="4" id="KW-1185">Reference proteome</keyword>
<dbReference type="PANTHER" id="PTHR34315">
    <property type="match status" value="1"/>
</dbReference>
<dbReference type="RefSeq" id="XP_013266299.1">
    <property type="nucleotide sequence ID" value="XM_013410845.1"/>
</dbReference>
<proteinExistence type="predicted"/>
<evidence type="ECO:0000256" key="1">
    <source>
        <dbReference type="SAM" id="SignalP"/>
    </source>
</evidence>
<dbReference type="HOGENOM" id="CLU_027719_0_1_1"/>
<dbReference type="STRING" id="1182545.A0A072PUE4"/>
<dbReference type="AlphaFoldDB" id="A0A072PUE4"/>
<dbReference type="GO" id="GO:0016702">
    <property type="term" value="F:oxidoreductase activity, acting on single donors with incorporation of molecular oxygen, incorporation of two atoms of oxygen"/>
    <property type="evidence" value="ECO:0007669"/>
    <property type="project" value="InterPro"/>
</dbReference>
<keyword evidence="1" id="KW-0732">Signal</keyword>
<dbReference type="InterPro" id="IPR000627">
    <property type="entry name" value="Intradiol_dOase_C"/>
</dbReference>
<evidence type="ECO:0000259" key="2">
    <source>
        <dbReference type="Pfam" id="PF00775"/>
    </source>
</evidence>
<dbReference type="InterPro" id="IPR015889">
    <property type="entry name" value="Intradiol_dOase_core"/>
</dbReference>
<dbReference type="VEuPathDB" id="FungiDB:A1O9_01687"/>
<protein>
    <recommendedName>
        <fullName evidence="2">Intradiol ring-cleavage dioxygenases domain-containing protein</fullName>
    </recommendedName>
</protein>
<accession>A0A072PUE4</accession>
<comment type="caution">
    <text evidence="3">The sequence shown here is derived from an EMBL/GenBank/DDBJ whole genome shotgun (WGS) entry which is preliminary data.</text>
</comment>
<feature type="chain" id="PRO_5001683744" description="Intradiol ring-cleavage dioxygenases domain-containing protein" evidence="1">
    <location>
        <begin position="21"/>
        <end position="373"/>
    </location>
</feature>
<feature type="domain" description="Intradiol ring-cleavage dioxygenases" evidence="2">
    <location>
        <begin position="126"/>
        <end position="247"/>
    </location>
</feature>
<dbReference type="CDD" id="cd03457">
    <property type="entry name" value="intradiol_dioxygenase_like"/>
    <property type="match status" value="1"/>
</dbReference>